<evidence type="ECO:0000313" key="9">
    <source>
        <dbReference type="EMBL" id="KAK9763847.1"/>
    </source>
</evidence>
<evidence type="ECO:0000256" key="1">
    <source>
        <dbReference type="ARBA" id="ARBA00022618"/>
    </source>
</evidence>
<dbReference type="Pfam" id="PF13181">
    <property type="entry name" value="TPR_8"/>
    <property type="match status" value="2"/>
</dbReference>
<dbReference type="InterPro" id="IPR019734">
    <property type="entry name" value="TPR_rpt"/>
</dbReference>
<dbReference type="Gene3D" id="1.25.40.10">
    <property type="entry name" value="Tetratricopeptide repeat domain"/>
    <property type="match status" value="2"/>
</dbReference>
<organism evidence="9 10">
    <name type="scientific">Basidiobolus ranarum</name>
    <dbReference type="NCBI Taxonomy" id="34480"/>
    <lineage>
        <taxon>Eukaryota</taxon>
        <taxon>Fungi</taxon>
        <taxon>Fungi incertae sedis</taxon>
        <taxon>Zoopagomycota</taxon>
        <taxon>Entomophthoromycotina</taxon>
        <taxon>Basidiobolomycetes</taxon>
        <taxon>Basidiobolales</taxon>
        <taxon>Basidiobolaceae</taxon>
        <taxon>Basidiobolus</taxon>
    </lineage>
</organism>
<dbReference type="InterPro" id="IPR011990">
    <property type="entry name" value="TPR-like_helical_dom_sf"/>
</dbReference>
<dbReference type="InterPro" id="IPR007192">
    <property type="entry name" value="APC8"/>
</dbReference>
<dbReference type="SUPFAM" id="SSF48452">
    <property type="entry name" value="TPR-like"/>
    <property type="match status" value="2"/>
</dbReference>
<dbReference type="Pfam" id="PF04049">
    <property type="entry name" value="ANAPC8"/>
    <property type="match status" value="1"/>
</dbReference>
<keyword evidence="5 7" id="KW-0802">TPR repeat</keyword>
<keyword evidence="2" id="KW-0677">Repeat</keyword>
<accession>A0ABR2WQW7</accession>
<dbReference type="PANTHER" id="PTHR12558:SF10">
    <property type="entry name" value="CELL DIVISION CYCLE PROTEIN 23 HOMOLOG"/>
    <property type="match status" value="1"/>
</dbReference>
<keyword evidence="3" id="KW-0498">Mitosis</keyword>
<evidence type="ECO:0000256" key="5">
    <source>
        <dbReference type="ARBA" id="ARBA00022803"/>
    </source>
</evidence>
<evidence type="ECO:0000256" key="7">
    <source>
        <dbReference type="PROSITE-ProRule" id="PRU00339"/>
    </source>
</evidence>
<sequence length="557" mass="65333">MTQAIIREQLREGVRRCSDRGLFHSTKWVSETLSGLEETESINIGDYPFLDMITLKLTENEIFQEPEVMDKYMLAKSFFDLREFDRCSYALRNGSDNKSRFLKLYAKYLSGEKKKEEKNQDIMGLADEKRILNENISEILEDLEPLYLVDELDSFCLYLYALILLKKNLEQKAVDALVKSLNKYPYNWSAWLELSGCMANQDALEKVLPQLNNHFMTKFFVTHTANELHFNSELIQQDLELLLCLFPGSGYLKTQKAMNFYNTREFDEAEAIFDELIENDPFRLDNLDTYSNVLYVMEKKAKLSFLAHNSACVDKYRPETCCIIGNYFSLKGEHEKAVIHFKRALKLNRKYLSAWTLMGHEYVEMKNTHAAIEAYRRAVDINTKDYRAWYGLGQTYEVLRMPYYSLYYYQRATALRPYDARMWCALAGCYEILNQDVEAIKCYKRALLGSENEVIALNKLGNLYRKLEQQDTAAYYYHLSLKQRKIQDNHSLDLVETCLFLAYYEKKRGNFKEAEEYVTEVLQYNGPEKEEAKALLRELRSCMEATNSLETPSRTVY</sequence>
<proteinExistence type="predicted"/>
<keyword evidence="1" id="KW-0132">Cell division</keyword>
<dbReference type="Proteomes" id="UP001479436">
    <property type="component" value="Unassembled WGS sequence"/>
</dbReference>
<protein>
    <submittedName>
        <fullName evidence="9">Anaphase-promoting complex subunit 8</fullName>
    </submittedName>
</protein>
<keyword evidence="6" id="KW-0131">Cell cycle</keyword>
<keyword evidence="4" id="KW-0833">Ubl conjugation pathway</keyword>
<feature type="domain" description="Cdc23" evidence="8">
    <location>
        <begin position="6"/>
        <end position="257"/>
    </location>
</feature>
<evidence type="ECO:0000256" key="3">
    <source>
        <dbReference type="ARBA" id="ARBA00022776"/>
    </source>
</evidence>
<keyword evidence="10" id="KW-1185">Reference proteome</keyword>
<comment type="caution">
    <text evidence="9">The sequence shown here is derived from an EMBL/GenBank/DDBJ whole genome shotgun (WGS) entry which is preliminary data.</text>
</comment>
<dbReference type="SMART" id="SM00028">
    <property type="entry name" value="TPR"/>
    <property type="match status" value="8"/>
</dbReference>
<gene>
    <name evidence="9" type="primary">cut23_1</name>
    <name evidence="9" type="ORF">K7432_009124</name>
</gene>
<evidence type="ECO:0000256" key="2">
    <source>
        <dbReference type="ARBA" id="ARBA00022737"/>
    </source>
</evidence>
<evidence type="ECO:0000259" key="8">
    <source>
        <dbReference type="Pfam" id="PF04049"/>
    </source>
</evidence>
<dbReference type="PROSITE" id="PS50005">
    <property type="entry name" value="TPR"/>
    <property type="match status" value="2"/>
</dbReference>
<feature type="repeat" description="TPR" evidence="7">
    <location>
        <begin position="318"/>
        <end position="351"/>
    </location>
</feature>
<dbReference type="PANTHER" id="PTHR12558">
    <property type="entry name" value="CELL DIVISION CYCLE 16,23,27"/>
    <property type="match status" value="1"/>
</dbReference>
<feature type="repeat" description="TPR" evidence="7">
    <location>
        <begin position="352"/>
        <end position="385"/>
    </location>
</feature>
<evidence type="ECO:0000313" key="10">
    <source>
        <dbReference type="Proteomes" id="UP001479436"/>
    </source>
</evidence>
<reference evidence="9 10" key="1">
    <citation type="submission" date="2023-04" db="EMBL/GenBank/DDBJ databases">
        <title>Genome of Basidiobolus ranarum AG-B5.</title>
        <authorList>
            <person name="Stajich J.E."/>
            <person name="Carter-House D."/>
            <person name="Gryganskyi A."/>
        </authorList>
    </citation>
    <scope>NUCLEOTIDE SEQUENCE [LARGE SCALE GENOMIC DNA]</scope>
    <source>
        <strain evidence="9 10">AG-B5</strain>
    </source>
</reference>
<dbReference type="EMBL" id="JASJQH010000544">
    <property type="protein sequence ID" value="KAK9763847.1"/>
    <property type="molecule type" value="Genomic_DNA"/>
</dbReference>
<name>A0ABR2WQW7_9FUNG</name>
<evidence type="ECO:0000256" key="4">
    <source>
        <dbReference type="ARBA" id="ARBA00022786"/>
    </source>
</evidence>
<dbReference type="Pfam" id="PF13414">
    <property type="entry name" value="TPR_11"/>
    <property type="match status" value="1"/>
</dbReference>
<evidence type="ECO:0000256" key="6">
    <source>
        <dbReference type="ARBA" id="ARBA00023306"/>
    </source>
</evidence>